<dbReference type="SUPFAM" id="SSF52402">
    <property type="entry name" value="Adenine nucleotide alpha hydrolases-like"/>
    <property type="match status" value="1"/>
</dbReference>
<feature type="domain" description="UspA" evidence="2">
    <location>
        <begin position="3"/>
        <end position="141"/>
    </location>
</feature>
<dbReference type="CDD" id="cd00293">
    <property type="entry name" value="USP-like"/>
    <property type="match status" value="1"/>
</dbReference>
<dbReference type="InterPro" id="IPR006015">
    <property type="entry name" value="Universal_stress_UspA"/>
</dbReference>
<dbReference type="Gene3D" id="3.40.50.620">
    <property type="entry name" value="HUPs"/>
    <property type="match status" value="1"/>
</dbReference>
<name>A0A261RC33_9BORD</name>
<sequence length="141" mass="14950">MFKILVPIDGSDCALRALKTAITMAGQHADAELHLLNAPLPILSGHARMFLSKQEVHDYYNEEGAKALDEARKIAEQSGLALHVTVQAGQSAQVIADYARSHACDHIVMGTRGLSALPGLLLGSVAHKVIALAPVPVTLVK</sequence>
<evidence type="ECO:0000259" key="2">
    <source>
        <dbReference type="Pfam" id="PF00582"/>
    </source>
</evidence>
<dbReference type="EMBL" id="NEVK01000004">
    <property type="protein sequence ID" value="OZI22569.1"/>
    <property type="molecule type" value="Genomic_DNA"/>
</dbReference>
<accession>A0A261RC33</accession>
<dbReference type="AlphaFoldDB" id="A0A261RC33"/>
<dbReference type="InterPro" id="IPR006016">
    <property type="entry name" value="UspA"/>
</dbReference>
<gene>
    <name evidence="3" type="ORF">CAL19_08580</name>
</gene>
<reference evidence="4" key="1">
    <citation type="submission" date="2017-05" db="EMBL/GenBank/DDBJ databases">
        <title>Complete and WGS of Bordetella genogroups.</title>
        <authorList>
            <person name="Spilker T."/>
            <person name="Lipuma J."/>
        </authorList>
    </citation>
    <scope>NUCLEOTIDE SEQUENCE [LARGE SCALE GENOMIC DNA]</scope>
    <source>
        <strain evidence="4">AU18089</strain>
    </source>
</reference>
<comment type="caution">
    <text evidence="3">The sequence shown here is derived from an EMBL/GenBank/DDBJ whole genome shotgun (WGS) entry which is preliminary data.</text>
</comment>
<evidence type="ECO:0000256" key="1">
    <source>
        <dbReference type="ARBA" id="ARBA00008791"/>
    </source>
</evidence>
<dbReference type="Pfam" id="PF00582">
    <property type="entry name" value="Usp"/>
    <property type="match status" value="1"/>
</dbReference>
<dbReference type="InterPro" id="IPR014729">
    <property type="entry name" value="Rossmann-like_a/b/a_fold"/>
</dbReference>
<organism evidence="3 4">
    <name type="scientific">Bordetella genomosp. 7</name>
    <dbReference type="NCBI Taxonomy" id="1416805"/>
    <lineage>
        <taxon>Bacteria</taxon>
        <taxon>Pseudomonadati</taxon>
        <taxon>Pseudomonadota</taxon>
        <taxon>Betaproteobacteria</taxon>
        <taxon>Burkholderiales</taxon>
        <taxon>Alcaligenaceae</taxon>
        <taxon>Bordetella</taxon>
    </lineage>
</organism>
<dbReference type="PANTHER" id="PTHR46268">
    <property type="entry name" value="STRESS RESPONSE PROTEIN NHAX"/>
    <property type="match status" value="1"/>
</dbReference>
<dbReference type="RefSeq" id="WP_026638571.1">
    <property type="nucleotide sequence ID" value="NZ_NEVK01000004.1"/>
</dbReference>
<protein>
    <submittedName>
        <fullName evidence="3">Universal stress protein</fullName>
    </submittedName>
</protein>
<proteinExistence type="inferred from homology"/>
<dbReference type="PANTHER" id="PTHR46268:SF6">
    <property type="entry name" value="UNIVERSAL STRESS PROTEIN UP12"/>
    <property type="match status" value="1"/>
</dbReference>
<evidence type="ECO:0000313" key="4">
    <source>
        <dbReference type="Proteomes" id="UP000216947"/>
    </source>
</evidence>
<evidence type="ECO:0000313" key="3">
    <source>
        <dbReference type="EMBL" id="OZI22569.1"/>
    </source>
</evidence>
<dbReference type="PRINTS" id="PR01438">
    <property type="entry name" value="UNVRSLSTRESS"/>
</dbReference>
<dbReference type="Proteomes" id="UP000216947">
    <property type="component" value="Unassembled WGS sequence"/>
</dbReference>
<keyword evidence="4" id="KW-1185">Reference proteome</keyword>
<comment type="similarity">
    <text evidence="1">Belongs to the universal stress protein A family.</text>
</comment>